<evidence type="ECO:0000313" key="3">
    <source>
        <dbReference type="EMBL" id="KAF9447341.1"/>
    </source>
</evidence>
<dbReference type="OrthoDB" id="2130433at2759"/>
<dbReference type="InterPro" id="IPR006073">
    <property type="entry name" value="GTP-bd"/>
</dbReference>
<accession>A0A9P5XCJ1</accession>
<dbReference type="Proteomes" id="UP000807342">
    <property type="component" value="Unassembled WGS sequence"/>
</dbReference>
<feature type="domain" description="G" evidence="2">
    <location>
        <begin position="13"/>
        <end position="101"/>
    </location>
</feature>
<proteinExistence type="predicted"/>
<feature type="region of interest" description="Disordered" evidence="1">
    <location>
        <begin position="149"/>
        <end position="188"/>
    </location>
</feature>
<gene>
    <name evidence="3" type="ORF">P691DRAFT_802575</name>
</gene>
<protein>
    <recommendedName>
        <fullName evidence="2">G domain-containing protein</fullName>
    </recommendedName>
</protein>
<dbReference type="CDD" id="cd00882">
    <property type="entry name" value="Ras_like_GTPase"/>
    <property type="match status" value="1"/>
</dbReference>
<organism evidence="3 4">
    <name type="scientific">Macrolepiota fuliginosa MF-IS2</name>
    <dbReference type="NCBI Taxonomy" id="1400762"/>
    <lineage>
        <taxon>Eukaryota</taxon>
        <taxon>Fungi</taxon>
        <taxon>Dikarya</taxon>
        <taxon>Basidiomycota</taxon>
        <taxon>Agaricomycotina</taxon>
        <taxon>Agaricomycetes</taxon>
        <taxon>Agaricomycetidae</taxon>
        <taxon>Agaricales</taxon>
        <taxon>Agaricineae</taxon>
        <taxon>Agaricaceae</taxon>
        <taxon>Macrolepiota</taxon>
    </lineage>
</organism>
<keyword evidence="4" id="KW-1185">Reference proteome</keyword>
<dbReference type="Pfam" id="PF01926">
    <property type="entry name" value="MMR_HSR1"/>
    <property type="match status" value="1"/>
</dbReference>
<dbReference type="AlphaFoldDB" id="A0A9P5XCJ1"/>
<feature type="compositionally biased region" description="Polar residues" evidence="1">
    <location>
        <begin position="173"/>
        <end position="188"/>
    </location>
</feature>
<evidence type="ECO:0000259" key="2">
    <source>
        <dbReference type="Pfam" id="PF01926"/>
    </source>
</evidence>
<evidence type="ECO:0000256" key="1">
    <source>
        <dbReference type="SAM" id="MobiDB-lite"/>
    </source>
</evidence>
<dbReference type="Gene3D" id="3.40.50.300">
    <property type="entry name" value="P-loop containing nucleotide triphosphate hydrolases"/>
    <property type="match status" value="1"/>
</dbReference>
<comment type="caution">
    <text evidence="3">The sequence shown here is derived from an EMBL/GenBank/DDBJ whole genome shotgun (WGS) entry which is preliminary data.</text>
</comment>
<dbReference type="SUPFAM" id="SSF52540">
    <property type="entry name" value="P-loop containing nucleoside triphosphate hydrolases"/>
    <property type="match status" value="1"/>
</dbReference>
<sequence length="188" mass="20826">MTSEEIRDTDIVVLLLGPSGSGKTSFINTAAGIDEGVGHGLKSFTNEIDVVRVRVPYDSQTIDVILVDTPGFDSTHRSDHRTLELISDWLKHTKESAWHILERFAGAPKQGLPGLQLQKKMVDYRGSHPPDIESNLISLDQQCKSLMHTSPQHMSRQGMDHSNSKVVPFPFPQNASHSTSKVLTDETQ</sequence>
<dbReference type="InterPro" id="IPR027417">
    <property type="entry name" value="P-loop_NTPase"/>
</dbReference>
<reference evidence="3" key="1">
    <citation type="submission" date="2020-11" db="EMBL/GenBank/DDBJ databases">
        <authorList>
            <consortium name="DOE Joint Genome Institute"/>
            <person name="Ahrendt S."/>
            <person name="Riley R."/>
            <person name="Andreopoulos W."/>
            <person name="Labutti K."/>
            <person name="Pangilinan J."/>
            <person name="Ruiz-Duenas F.J."/>
            <person name="Barrasa J.M."/>
            <person name="Sanchez-Garcia M."/>
            <person name="Camarero S."/>
            <person name="Miyauchi S."/>
            <person name="Serrano A."/>
            <person name="Linde D."/>
            <person name="Babiker R."/>
            <person name="Drula E."/>
            <person name="Ayuso-Fernandez I."/>
            <person name="Pacheco R."/>
            <person name="Padilla G."/>
            <person name="Ferreira P."/>
            <person name="Barriuso J."/>
            <person name="Kellner H."/>
            <person name="Castanera R."/>
            <person name="Alfaro M."/>
            <person name="Ramirez L."/>
            <person name="Pisabarro A.G."/>
            <person name="Kuo A."/>
            <person name="Tritt A."/>
            <person name="Lipzen A."/>
            <person name="He G."/>
            <person name="Yan M."/>
            <person name="Ng V."/>
            <person name="Cullen D."/>
            <person name="Martin F."/>
            <person name="Rosso M.-N."/>
            <person name="Henrissat B."/>
            <person name="Hibbett D."/>
            <person name="Martinez A.T."/>
            <person name="Grigoriev I.V."/>
        </authorList>
    </citation>
    <scope>NUCLEOTIDE SEQUENCE</scope>
    <source>
        <strain evidence="3">MF-IS2</strain>
    </source>
</reference>
<name>A0A9P5XCJ1_9AGAR</name>
<dbReference type="GO" id="GO:0005525">
    <property type="term" value="F:GTP binding"/>
    <property type="evidence" value="ECO:0007669"/>
    <property type="project" value="InterPro"/>
</dbReference>
<dbReference type="EMBL" id="MU151204">
    <property type="protein sequence ID" value="KAF9447341.1"/>
    <property type="molecule type" value="Genomic_DNA"/>
</dbReference>
<evidence type="ECO:0000313" key="4">
    <source>
        <dbReference type="Proteomes" id="UP000807342"/>
    </source>
</evidence>